<feature type="domain" description="FAD-binding FR-type" evidence="2">
    <location>
        <begin position="14"/>
        <end position="143"/>
    </location>
</feature>
<dbReference type="InterPro" id="IPR013113">
    <property type="entry name" value="SIP_FAD-bd"/>
</dbReference>
<dbReference type="Gene3D" id="3.40.50.80">
    <property type="entry name" value="Nucleotide-binding domain of ferredoxin-NADP reductase (FNR) module"/>
    <property type="match status" value="1"/>
</dbReference>
<dbReference type="PANTHER" id="PTHR30157:SF0">
    <property type="entry name" value="NADPH-DEPENDENT FERRIC-CHELATE REDUCTASE"/>
    <property type="match status" value="1"/>
</dbReference>
<keyword evidence="4" id="KW-1185">Reference proteome</keyword>
<evidence type="ECO:0000259" key="2">
    <source>
        <dbReference type="PROSITE" id="PS51384"/>
    </source>
</evidence>
<dbReference type="Proteomes" id="UP000604161">
    <property type="component" value="Unassembled WGS sequence"/>
</dbReference>
<gene>
    <name evidence="3" type="ORF">IF202_01745</name>
</gene>
<dbReference type="SUPFAM" id="SSF63380">
    <property type="entry name" value="Riboflavin synthase domain-like"/>
    <property type="match status" value="1"/>
</dbReference>
<proteinExistence type="inferred from homology"/>
<dbReference type="PROSITE" id="PS51384">
    <property type="entry name" value="FAD_FR"/>
    <property type="match status" value="1"/>
</dbReference>
<dbReference type="InterPro" id="IPR007037">
    <property type="entry name" value="SIP_rossman_dom"/>
</dbReference>
<protein>
    <submittedName>
        <fullName evidence="3">Siderophore-interacting protein</fullName>
    </submittedName>
</protein>
<evidence type="ECO:0000313" key="3">
    <source>
        <dbReference type="EMBL" id="MBD5769761.1"/>
    </source>
</evidence>
<comment type="caution">
    <text evidence="3">The sequence shown here is derived from an EMBL/GenBank/DDBJ whole genome shotgun (WGS) entry which is preliminary data.</text>
</comment>
<dbReference type="InterPro" id="IPR017938">
    <property type="entry name" value="Riboflavin_synthase-like_b-brl"/>
</dbReference>
<accession>A0ABR8NUP4</accession>
<comment type="similarity">
    <text evidence="1">Belongs to the SIP oxidoreductase family.</text>
</comment>
<dbReference type="Gene3D" id="2.40.30.10">
    <property type="entry name" value="Translation factors"/>
    <property type="match status" value="1"/>
</dbReference>
<dbReference type="Pfam" id="PF08021">
    <property type="entry name" value="FAD_binding_9"/>
    <property type="match status" value="1"/>
</dbReference>
<dbReference type="InterPro" id="IPR039261">
    <property type="entry name" value="FNR_nucleotide-bd"/>
</dbReference>
<dbReference type="RefSeq" id="WP_191593147.1">
    <property type="nucleotide sequence ID" value="NZ_JACYFC010000001.1"/>
</dbReference>
<dbReference type="Pfam" id="PF04954">
    <property type="entry name" value="SIP"/>
    <property type="match status" value="1"/>
</dbReference>
<dbReference type="InterPro" id="IPR017927">
    <property type="entry name" value="FAD-bd_FR_type"/>
</dbReference>
<dbReference type="CDD" id="cd06193">
    <property type="entry name" value="siderophore_interacting"/>
    <property type="match status" value="1"/>
</dbReference>
<dbReference type="PANTHER" id="PTHR30157">
    <property type="entry name" value="FERRIC REDUCTASE, NADPH-DEPENDENT"/>
    <property type="match status" value="1"/>
</dbReference>
<dbReference type="EMBL" id="JACYFC010000001">
    <property type="protein sequence ID" value="MBD5769761.1"/>
    <property type="molecule type" value="Genomic_DNA"/>
</dbReference>
<name>A0ABR8NUP4_9GAMM</name>
<dbReference type="InterPro" id="IPR039374">
    <property type="entry name" value="SIP_fam"/>
</dbReference>
<organism evidence="3 4">
    <name type="scientific">Marinomonas colpomeniae</name>
    <dbReference type="NCBI Taxonomy" id="2774408"/>
    <lineage>
        <taxon>Bacteria</taxon>
        <taxon>Pseudomonadati</taxon>
        <taxon>Pseudomonadota</taxon>
        <taxon>Gammaproteobacteria</taxon>
        <taxon>Oceanospirillales</taxon>
        <taxon>Oceanospirillaceae</taxon>
        <taxon>Marinomonas</taxon>
    </lineage>
</organism>
<sequence length="269" mass="30416">MTSILKNERVEVPLKQRVATVVEVTDLSKTLRRIKLQGDDLEGFGFHPLAPEAHVKLFFPEESRDELCLPKVLSNGQADWKGAARGRFSPFREYTIRAYDADLLTVDIDFVLHDEGVGGPWAKQVEVGQTLGIFGPRSVKLPPFGASNYVFFADETSLPALVRWLEILPKTAKIDAWVEVQSAENEIPLPQHSCANIRWLYRNDRLNKVAYGALQLQALASLPEDLLSKNTWIWAATEAHTIGQMKRELIKNSKINTAHLDLTSYWKHE</sequence>
<reference evidence="3 4" key="1">
    <citation type="submission" date="2020-09" db="EMBL/GenBank/DDBJ databases">
        <title>Marinomonas sp. nov., isolated from the cysticercosis algae of Qingdao, China.</title>
        <authorList>
            <person name="Sun X."/>
        </authorList>
    </citation>
    <scope>NUCLEOTIDE SEQUENCE [LARGE SCALE GENOMIC DNA]</scope>
    <source>
        <strain evidence="3 4">SM2066</strain>
    </source>
</reference>
<evidence type="ECO:0000256" key="1">
    <source>
        <dbReference type="ARBA" id="ARBA00035644"/>
    </source>
</evidence>
<evidence type="ECO:0000313" key="4">
    <source>
        <dbReference type="Proteomes" id="UP000604161"/>
    </source>
</evidence>